<feature type="domain" description="Peptidase A1" evidence="8">
    <location>
        <begin position="77"/>
        <end position="452"/>
    </location>
</feature>
<dbReference type="InterPro" id="IPR032799">
    <property type="entry name" value="TAXi_C"/>
</dbReference>
<dbReference type="GO" id="GO:0006508">
    <property type="term" value="P:proteolysis"/>
    <property type="evidence" value="ECO:0007669"/>
    <property type="project" value="UniProtKB-KW"/>
</dbReference>
<comment type="similarity">
    <text evidence="1">Belongs to the peptidase A1 family.</text>
</comment>
<dbReference type="OrthoDB" id="2747330at2759"/>
<keyword evidence="3" id="KW-0064">Aspartyl protease</keyword>
<evidence type="ECO:0000256" key="7">
    <source>
        <dbReference type="SAM" id="SignalP"/>
    </source>
</evidence>
<feature type="signal peptide" evidence="7">
    <location>
        <begin position="1"/>
        <end position="21"/>
    </location>
</feature>
<name>A0A7J7DZB4_TRIWF</name>
<dbReference type="PANTHER" id="PTHR47967:SF36">
    <property type="entry name" value="PEPTIDASE A1 DOMAIN-CONTAINING PROTEIN"/>
    <property type="match status" value="1"/>
</dbReference>
<keyword evidence="2" id="KW-0645">Protease</keyword>
<organism evidence="9 10">
    <name type="scientific">Tripterygium wilfordii</name>
    <name type="common">Thunder God vine</name>
    <dbReference type="NCBI Taxonomy" id="458696"/>
    <lineage>
        <taxon>Eukaryota</taxon>
        <taxon>Viridiplantae</taxon>
        <taxon>Streptophyta</taxon>
        <taxon>Embryophyta</taxon>
        <taxon>Tracheophyta</taxon>
        <taxon>Spermatophyta</taxon>
        <taxon>Magnoliopsida</taxon>
        <taxon>eudicotyledons</taxon>
        <taxon>Gunneridae</taxon>
        <taxon>Pentapetalae</taxon>
        <taxon>rosids</taxon>
        <taxon>fabids</taxon>
        <taxon>Celastrales</taxon>
        <taxon>Celastraceae</taxon>
        <taxon>Tripterygium</taxon>
    </lineage>
</organism>
<evidence type="ECO:0000313" key="10">
    <source>
        <dbReference type="Proteomes" id="UP000593562"/>
    </source>
</evidence>
<evidence type="ECO:0000256" key="2">
    <source>
        <dbReference type="ARBA" id="ARBA00022670"/>
    </source>
</evidence>
<dbReference type="InterPro" id="IPR021109">
    <property type="entry name" value="Peptidase_aspartic_dom_sf"/>
</dbReference>
<dbReference type="Pfam" id="PF14543">
    <property type="entry name" value="TAXi_N"/>
    <property type="match status" value="1"/>
</dbReference>
<dbReference type="InterPro" id="IPR033121">
    <property type="entry name" value="PEPTIDASE_A1"/>
</dbReference>
<keyword evidence="5" id="KW-0325">Glycoprotein</keyword>
<dbReference type="InParanoid" id="A0A7J7DZB4"/>
<dbReference type="SUPFAM" id="SSF50630">
    <property type="entry name" value="Acid proteases"/>
    <property type="match status" value="1"/>
</dbReference>
<dbReference type="FunFam" id="2.40.70.10:FF:000034">
    <property type="entry name" value="Aspartyl protease family protein"/>
    <property type="match status" value="1"/>
</dbReference>
<evidence type="ECO:0000256" key="4">
    <source>
        <dbReference type="ARBA" id="ARBA00022801"/>
    </source>
</evidence>
<dbReference type="AlphaFoldDB" id="A0A7J7DZB4"/>
<sequence>MATSNLLYCLSVLSLLPFIASITIPLSPSHPNPNPTSDGYQRINHHVLSSLTRAYHLKNPQITSTTTQIFSHSYGAYTISLSFGTPPQTLNLVMDTASNLVWFPCTRHYRCDNCTSTGSPAIPSFIPKQSSTAKIVGCLNPKCPLIHSTQDLQCQDCDSDSTNSRNCTQICPPYFIRYGLGSTGGIALSENLNLLNQTISNFIVGCSLTSSRQPTGIAAFGRGPTSLPSQLGLRKFAYCLISRQFDDTEKSSTLVLDSASDSGDAKAVGVSYTPFLNYSEIAGKNAFSVYYYLSLRSITVGGQRVKVPYRFLVPGPDGIGGTIIDSGSTFSFMTGEVFEPLVAEFVAQVTNYSRAQDVELLTGLRPCFNVRGAETLSFPELKFQFKGGADMALSLQNYIALVGDGDAACLTVVTYGSAGPEGVIGPAIILGNFQMQNYHVEYDLRNQRLGFKQEICT</sequence>
<reference evidence="9 10" key="1">
    <citation type="journal article" date="2020" name="Nat. Commun.">
        <title>Genome of Tripterygium wilfordii and identification of cytochrome P450 involved in triptolide biosynthesis.</title>
        <authorList>
            <person name="Tu L."/>
            <person name="Su P."/>
            <person name="Zhang Z."/>
            <person name="Gao L."/>
            <person name="Wang J."/>
            <person name="Hu T."/>
            <person name="Zhou J."/>
            <person name="Zhang Y."/>
            <person name="Zhao Y."/>
            <person name="Liu Y."/>
            <person name="Song Y."/>
            <person name="Tong Y."/>
            <person name="Lu Y."/>
            <person name="Yang J."/>
            <person name="Xu C."/>
            <person name="Jia M."/>
            <person name="Peters R.J."/>
            <person name="Huang L."/>
            <person name="Gao W."/>
        </authorList>
    </citation>
    <scope>NUCLEOTIDE SEQUENCE [LARGE SCALE GENOMIC DNA]</scope>
    <source>
        <strain evidence="10">cv. XIE 37</strain>
        <tissue evidence="9">Leaf</tissue>
    </source>
</reference>
<dbReference type="GO" id="GO:0005576">
    <property type="term" value="C:extracellular region"/>
    <property type="evidence" value="ECO:0007669"/>
    <property type="project" value="TreeGrafter"/>
</dbReference>
<proteinExistence type="inferred from homology"/>
<dbReference type="EMBL" id="JAAARO010000002">
    <property type="protein sequence ID" value="KAF5751698.1"/>
    <property type="molecule type" value="Genomic_DNA"/>
</dbReference>
<protein>
    <submittedName>
        <fullName evidence="9">Aspartic proteinase nepenthesin-1-like</fullName>
    </submittedName>
</protein>
<dbReference type="InterPro" id="IPR034161">
    <property type="entry name" value="Pepsin-like_plant"/>
</dbReference>
<feature type="active site" evidence="6">
    <location>
        <position position="325"/>
    </location>
</feature>
<feature type="chain" id="PRO_5029577266" evidence="7">
    <location>
        <begin position="22"/>
        <end position="457"/>
    </location>
</feature>
<dbReference type="CDD" id="cd05476">
    <property type="entry name" value="pepsin_A_like_plant"/>
    <property type="match status" value="1"/>
</dbReference>
<dbReference type="Proteomes" id="UP000593562">
    <property type="component" value="Unassembled WGS sequence"/>
</dbReference>
<dbReference type="PANTHER" id="PTHR47967">
    <property type="entry name" value="OS07G0603500 PROTEIN-RELATED"/>
    <property type="match status" value="1"/>
</dbReference>
<keyword evidence="10" id="KW-1185">Reference proteome</keyword>
<dbReference type="PRINTS" id="PR00792">
    <property type="entry name" value="PEPSIN"/>
</dbReference>
<evidence type="ECO:0000256" key="1">
    <source>
        <dbReference type="ARBA" id="ARBA00007447"/>
    </source>
</evidence>
<evidence type="ECO:0000256" key="5">
    <source>
        <dbReference type="ARBA" id="ARBA00023180"/>
    </source>
</evidence>
<keyword evidence="4" id="KW-0378">Hydrolase</keyword>
<dbReference type="Gene3D" id="2.40.70.10">
    <property type="entry name" value="Acid Proteases"/>
    <property type="match status" value="2"/>
</dbReference>
<dbReference type="InterPro" id="IPR032861">
    <property type="entry name" value="TAXi_N"/>
</dbReference>
<keyword evidence="7" id="KW-0732">Signal</keyword>
<gene>
    <name evidence="9" type="ORF">HS088_TW02G00715</name>
</gene>
<dbReference type="GO" id="GO:0004190">
    <property type="term" value="F:aspartic-type endopeptidase activity"/>
    <property type="evidence" value="ECO:0007669"/>
    <property type="project" value="UniProtKB-KW"/>
</dbReference>
<dbReference type="InterPro" id="IPR001461">
    <property type="entry name" value="Aspartic_peptidase_A1"/>
</dbReference>
<evidence type="ECO:0000313" key="9">
    <source>
        <dbReference type="EMBL" id="KAF5751698.1"/>
    </source>
</evidence>
<accession>A0A7J7DZB4</accession>
<comment type="caution">
    <text evidence="9">The sequence shown here is derived from an EMBL/GenBank/DDBJ whole genome shotgun (WGS) entry which is preliminary data.</text>
</comment>
<dbReference type="InterPro" id="IPR051708">
    <property type="entry name" value="Plant_Aspart_Prot_A1"/>
</dbReference>
<evidence type="ECO:0000259" key="8">
    <source>
        <dbReference type="PROSITE" id="PS51767"/>
    </source>
</evidence>
<evidence type="ECO:0000256" key="3">
    <source>
        <dbReference type="ARBA" id="ARBA00022750"/>
    </source>
</evidence>
<dbReference type="PROSITE" id="PS51767">
    <property type="entry name" value="PEPTIDASE_A1"/>
    <property type="match status" value="1"/>
</dbReference>
<dbReference type="Pfam" id="PF14541">
    <property type="entry name" value="TAXi_C"/>
    <property type="match status" value="1"/>
</dbReference>
<evidence type="ECO:0000256" key="6">
    <source>
        <dbReference type="PIRSR" id="PIRSR601461-1"/>
    </source>
</evidence>
<feature type="active site" evidence="6">
    <location>
        <position position="95"/>
    </location>
</feature>